<evidence type="ECO:0000256" key="2">
    <source>
        <dbReference type="ARBA" id="ARBA00023136"/>
    </source>
</evidence>
<dbReference type="SUPFAM" id="SSF49464">
    <property type="entry name" value="Carboxypeptidase regulatory domain-like"/>
    <property type="match status" value="1"/>
</dbReference>
<evidence type="ECO:0000256" key="4">
    <source>
        <dbReference type="SAM" id="SignalP"/>
    </source>
</evidence>
<dbReference type="PANTHER" id="PTHR40980:SF4">
    <property type="entry name" value="TONB-DEPENDENT RECEPTOR-LIKE BETA-BARREL DOMAIN-CONTAINING PROTEIN"/>
    <property type="match status" value="1"/>
</dbReference>
<dbReference type="Proteomes" id="UP000215002">
    <property type="component" value="Chromosome"/>
</dbReference>
<dbReference type="RefSeq" id="WP_094569099.1">
    <property type="nucleotide sequence ID" value="NZ_CP022743.1"/>
</dbReference>
<accession>A0A223NSM9</accession>
<proteinExistence type="predicted"/>
<dbReference type="AlphaFoldDB" id="A0A223NSM9"/>
<dbReference type="Pfam" id="PF13620">
    <property type="entry name" value="CarboxypepD_reg"/>
    <property type="match status" value="1"/>
</dbReference>
<name>A0A223NSM9_9SPHI</name>
<organism evidence="6 7">
    <name type="scientific">Mucilaginibacter xinganensis</name>
    <dbReference type="NCBI Taxonomy" id="1234841"/>
    <lineage>
        <taxon>Bacteria</taxon>
        <taxon>Pseudomonadati</taxon>
        <taxon>Bacteroidota</taxon>
        <taxon>Sphingobacteriia</taxon>
        <taxon>Sphingobacteriales</taxon>
        <taxon>Sphingobacteriaceae</taxon>
        <taxon>Mucilaginibacter</taxon>
    </lineage>
</organism>
<dbReference type="InterPro" id="IPR041700">
    <property type="entry name" value="OMP_b-brl_3"/>
</dbReference>
<comment type="subcellular location">
    <subcellularLocation>
        <location evidence="1">Cell outer membrane</location>
    </subcellularLocation>
</comment>
<feature type="chain" id="PRO_5012601125" description="Outer membrane protein beta-barrel domain-containing protein" evidence="4">
    <location>
        <begin position="25"/>
        <end position="817"/>
    </location>
</feature>
<dbReference type="EMBL" id="CP022743">
    <property type="protein sequence ID" value="ASU32521.1"/>
    <property type="molecule type" value="Genomic_DNA"/>
</dbReference>
<dbReference type="OrthoDB" id="606851at2"/>
<dbReference type="InterPro" id="IPR036942">
    <property type="entry name" value="Beta-barrel_TonB_sf"/>
</dbReference>
<sequence length="817" mass="90702">MKSFTIKILAIIMFAAVCVSTAFAQPAKPSAKITGALLDEKGKPMDYATVSLLNAKDSSVVKGTLSNDAGAYSFDHINAGTYIIKASVVGYEKTASKAFAVTEGATVAVPGLQMLQVSHALNTVTITAAKPLIEHKIDRTVMNVENSVIAAGNTALEILERAPGVTVDKDDNISIKGKQGVTVMINDKLTYLTSTQLATLLRSTDGTTIQSIEIITNPSAKYDAAGNSGIINIKLKKNKQSGTNGSVTLGAAYGATFKDNSTITLNHKEGNLNVFGSFSHDDRQREHTLNIKRIVTDSTGAKTYFNQFSSLPNKNHNNSYRLGADYDISSKNTLGFVMNGYFNKEQDNSANKTYIGTQPNSINSYQTTAALINQTYKNFAFNLNDRYKIDTAGQEIGVDLDYSKFNNSSNSQYNTYFYLPDGSAMMPPLFLRNQAPSEITIKTAKVDYTYPINKILKLETGFKLSDVKTDNNLQAQKQVNGSYLNDTTLTNHFVYTEKVDAVYANLSQNYKNFSIQTGLRAEYTSSTGNLVTTNKIVKRHYLDFFPSVFINQTINDKNEIGLSYSRRIDRPGYDDLNPFVFYLDQYTYQQGNPFLNPQYTNNFEFNYTYNKSITLTLGYSHTMDAITQILLTNPVSKATYQTNLNLQSQNSYNVNLYAPYTIAKWWTGNVNATAFYLKFKSDSLLGSTLNNGKAAFQLRTTQTFIIAKGYKAELSNYYNSAMTYGIFNIKPQYATDAGISHSFADKKANIKLSVSDIFNTRTNDVTSYYGTNNLDIKQKNESRVTRLTFTYNFGNNKIKVRQHQSGADDEKGRVKGN</sequence>
<dbReference type="GO" id="GO:0009279">
    <property type="term" value="C:cell outer membrane"/>
    <property type="evidence" value="ECO:0007669"/>
    <property type="project" value="UniProtKB-SubCell"/>
</dbReference>
<dbReference type="Gene3D" id="2.60.40.1120">
    <property type="entry name" value="Carboxypeptidase-like, regulatory domain"/>
    <property type="match status" value="1"/>
</dbReference>
<dbReference type="PANTHER" id="PTHR40980">
    <property type="entry name" value="PLUG DOMAIN-CONTAINING PROTEIN"/>
    <property type="match status" value="1"/>
</dbReference>
<evidence type="ECO:0000313" key="7">
    <source>
        <dbReference type="Proteomes" id="UP000215002"/>
    </source>
</evidence>
<evidence type="ECO:0000256" key="1">
    <source>
        <dbReference type="ARBA" id="ARBA00004442"/>
    </source>
</evidence>
<keyword evidence="3" id="KW-0998">Cell outer membrane</keyword>
<evidence type="ECO:0000259" key="5">
    <source>
        <dbReference type="Pfam" id="PF14905"/>
    </source>
</evidence>
<evidence type="ECO:0000313" key="6">
    <source>
        <dbReference type="EMBL" id="ASU32521.1"/>
    </source>
</evidence>
<dbReference type="Pfam" id="PF14905">
    <property type="entry name" value="OMP_b-brl_3"/>
    <property type="match status" value="1"/>
</dbReference>
<evidence type="ECO:0000256" key="3">
    <source>
        <dbReference type="ARBA" id="ARBA00023237"/>
    </source>
</evidence>
<keyword evidence="4" id="KW-0732">Signal</keyword>
<keyword evidence="2" id="KW-0472">Membrane</keyword>
<protein>
    <recommendedName>
        <fullName evidence="5">Outer membrane protein beta-barrel domain-containing protein</fullName>
    </recommendedName>
</protein>
<keyword evidence="7" id="KW-1185">Reference proteome</keyword>
<dbReference type="KEGG" id="muc:MuYL_0618"/>
<feature type="signal peptide" evidence="4">
    <location>
        <begin position="1"/>
        <end position="24"/>
    </location>
</feature>
<gene>
    <name evidence="6" type="ORF">MuYL_0618</name>
</gene>
<feature type="domain" description="Outer membrane protein beta-barrel" evidence="5">
    <location>
        <begin position="388"/>
        <end position="791"/>
    </location>
</feature>
<dbReference type="SUPFAM" id="SSF56935">
    <property type="entry name" value="Porins"/>
    <property type="match status" value="1"/>
</dbReference>
<reference evidence="6 7" key="1">
    <citation type="submission" date="2017-08" db="EMBL/GenBank/DDBJ databases">
        <title>Complete genome sequence of Mucilaginibacter sp. strain BJC16-A31.</title>
        <authorList>
            <consortium name="Henan University of Science and Technology"/>
            <person name="You X."/>
        </authorList>
    </citation>
    <scope>NUCLEOTIDE SEQUENCE [LARGE SCALE GENOMIC DNA]</scope>
    <source>
        <strain evidence="6 7">BJC16-A31</strain>
    </source>
</reference>
<dbReference type="InterPro" id="IPR008969">
    <property type="entry name" value="CarboxyPept-like_regulatory"/>
</dbReference>
<dbReference type="Gene3D" id="2.40.170.20">
    <property type="entry name" value="TonB-dependent receptor, beta-barrel domain"/>
    <property type="match status" value="1"/>
</dbReference>